<dbReference type="AlphaFoldDB" id="A0A9W5WUJ9"/>
<gene>
    <name evidence="4" type="ORF">BaOVIS_014640</name>
</gene>
<dbReference type="InterPro" id="IPR040194">
    <property type="entry name" value="Cwf19-like"/>
</dbReference>
<reference evidence="4" key="1">
    <citation type="submission" date="2019-12" db="EMBL/GenBank/DDBJ databases">
        <title>Genome sequence of Babesia ovis.</title>
        <authorList>
            <person name="Yamagishi J."/>
            <person name="Sevinc F."/>
            <person name="Xuan X."/>
        </authorList>
    </citation>
    <scope>NUCLEOTIDE SEQUENCE</scope>
    <source>
        <strain evidence="4">Selcuk</strain>
    </source>
</reference>
<evidence type="ECO:0000313" key="5">
    <source>
        <dbReference type="Proteomes" id="UP001057455"/>
    </source>
</evidence>
<dbReference type="InterPro" id="IPR036265">
    <property type="entry name" value="HIT-like_sf"/>
</dbReference>
<dbReference type="EMBL" id="BLIY01000008">
    <property type="protein sequence ID" value="GFE54060.1"/>
    <property type="molecule type" value="Genomic_DNA"/>
</dbReference>
<protein>
    <submittedName>
        <fullName evidence="4">RNA recognition motif domain containing protein</fullName>
    </submittedName>
</protein>
<evidence type="ECO:0000313" key="4">
    <source>
        <dbReference type="EMBL" id="GFE54060.1"/>
    </source>
</evidence>
<dbReference type="PROSITE" id="PS50102">
    <property type="entry name" value="RRM"/>
    <property type="match status" value="1"/>
</dbReference>
<feature type="region of interest" description="Disordered" evidence="2">
    <location>
        <begin position="331"/>
        <end position="351"/>
    </location>
</feature>
<keyword evidence="5" id="KW-1185">Reference proteome</keyword>
<dbReference type="InterPro" id="IPR000504">
    <property type="entry name" value="RRM_dom"/>
</dbReference>
<dbReference type="InterPro" id="IPR035979">
    <property type="entry name" value="RBD_domain_sf"/>
</dbReference>
<name>A0A9W5WUJ9_BABOV</name>
<evidence type="ECO:0000256" key="2">
    <source>
        <dbReference type="SAM" id="MobiDB-lite"/>
    </source>
</evidence>
<feature type="domain" description="RRM" evidence="3">
    <location>
        <begin position="23"/>
        <end position="100"/>
    </location>
</feature>
<dbReference type="OrthoDB" id="444325at2759"/>
<dbReference type="PANTHER" id="PTHR12072:SF4">
    <property type="entry name" value="CWF19-LIKE PROTEIN 1"/>
    <property type="match status" value="1"/>
</dbReference>
<dbReference type="SUPFAM" id="SSF54197">
    <property type="entry name" value="HIT-like"/>
    <property type="match status" value="1"/>
</dbReference>
<dbReference type="GO" id="GO:0003723">
    <property type="term" value="F:RNA binding"/>
    <property type="evidence" value="ECO:0007669"/>
    <property type="project" value="UniProtKB-UniRule"/>
</dbReference>
<accession>A0A9W5WUJ9</accession>
<comment type="caution">
    <text evidence="4">The sequence shown here is derived from an EMBL/GenBank/DDBJ whole genome shotgun (WGS) entry which is preliminary data.</text>
</comment>
<organism evidence="4 5">
    <name type="scientific">Babesia ovis</name>
    <dbReference type="NCBI Taxonomy" id="5869"/>
    <lineage>
        <taxon>Eukaryota</taxon>
        <taxon>Sar</taxon>
        <taxon>Alveolata</taxon>
        <taxon>Apicomplexa</taxon>
        <taxon>Aconoidasida</taxon>
        <taxon>Piroplasmida</taxon>
        <taxon>Babesiidae</taxon>
        <taxon>Babesia</taxon>
    </lineage>
</organism>
<dbReference type="PANTHER" id="PTHR12072">
    <property type="entry name" value="CWF19, CELL CYCLE CONTROL PROTEIN"/>
    <property type="match status" value="1"/>
</dbReference>
<keyword evidence="1" id="KW-0694">RNA-binding</keyword>
<dbReference type="Pfam" id="PF04677">
    <property type="entry name" value="CwfJ_C_1"/>
    <property type="match status" value="1"/>
</dbReference>
<evidence type="ECO:0000259" key="3">
    <source>
        <dbReference type="PROSITE" id="PS50102"/>
    </source>
</evidence>
<dbReference type="Pfam" id="PF00076">
    <property type="entry name" value="RRM_1"/>
    <property type="match status" value="1"/>
</dbReference>
<sequence>MSTAATGEGPSSAPPEKDSTADCIVRVYNIPSQIDEDSLKQVMGHFGRVRRCRVILGQGTMSSCEAFVLYKQSKEAAAAVKADEKLECGGCTLKISLWDGEFPSDASSNKRTLADGSNDACWFCLSNIACEDHMVSYVSDQSYIAIAKGPIDPLHSLVTPIYHYPSAASASKTVLEDMQRLVDCLFDLCLKNGMGAVAFERYMPMHNPTAMHTQIQVVPVPLDRAMEAFEYVSGSEHFAGSRVEPLGPEHQTSLVSLEKRLDGLGRSYFYLQAVGRNTNGRGGLVHSHCLWTLGHRGGGRRIPITFGRELILHLLPDSAVSKMPCYSKRTGFNGDSGATEPGHDDVGTSTGTSWKNKALDWRNCVTNKEYETSLAQELARAIITSAK</sequence>
<dbReference type="InterPro" id="IPR012677">
    <property type="entry name" value="Nucleotide-bd_a/b_plait_sf"/>
</dbReference>
<dbReference type="Gene3D" id="3.30.70.330">
    <property type="match status" value="1"/>
</dbReference>
<dbReference type="GO" id="GO:0000398">
    <property type="term" value="P:mRNA splicing, via spliceosome"/>
    <property type="evidence" value="ECO:0007669"/>
    <property type="project" value="TreeGrafter"/>
</dbReference>
<dbReference type="CDD" id="cd00590">
    <property type="entry name" value="RRM_SF"/>
    <property type="match status" value="1"/>
</dbReference>
<dbReference type="SMART" id="SM00360">
    <property type="entry name" value="RRM"/>
    <property type="match status" value="1"/>
</dbReference>
<dbReference type="GO" id="GO:0061632">
    <property type="term" value="F:RNA lariat debranching enzyme activator activity"/>
    <property type="evidence" value="ECO:0007669"/>
    <property type="project" value="TreeGrafter"/>
</dbReference>
<dbReference type="SUPFAM" id="SSF54928">
    <property type="entry name" value="RNA-binding domain, RBD"/>
    <property type="match status" value="1"/>
</dbReference>
<proteinExistence type="predicted"/>
<dbReference type="GO" id="GO:0071014">
    <property type="term" value="C:post-mRNA release spliceosomal complex"/>
    <property type="evidence" value="ECO:0007669"/>
    <property type="project" value="TreeGrafter"/>
</dbReference>
<dbReference type="Gene3D" id="3.30.428.10">
    <property type="entry name" value="HIT-like"/>
    <property type="match status" value="1"/>
</dbReference>
<dbReference type="Proteomes" id="UP001057455">
    <property type="component" value="Unassembled WGS sequence"/>
</dbReference>
<evidence type="ECO:0000256" key="1">
    <source>
        <dbReference type="PROSITE-ProRule" id="PRU00176"/>
    </source>
</evidence>
<dbReference type="InterPro" id="IPR006768">
    <property type="entry name" value="Cwf19-like_C_dom-1"/>
</dbReference>